<evidence type="ECO:0000313" key="2">
    <source>
        <dbReference type="EMBL" id="GBP49460.1"/>
    </source>
</evidence>
<dbReference type="EMBL" id="BGZK01000545">
    <property type="protein sequence ID" value="GBP49460.1"/>
    <property type="molecule type" value="Genomic_DNA"/>
</dbReference>
<organism evidence="2 3">
    <name type="scientific">Eumeta variegata</name>
    <name type="common">Bagworm moth</name>
    <name type="synonym">Eumeta japonica</name>
    <dbReference type="NCBI Taxonomy" id="151549"/>
    <lineage>
        <taxon>Eukaryota</taxon>
        <taxon>Metazoa</taxon>
        <taxon>Ecdysozoa</taxon>
        <taxon>Arthropoda</taxon>
        <taxon>Hexapoda</taxon>
        <taxon>Insecta</taxon>
        <taxon>Pterygota</taxon>
        <taxon>Neoptera</taxon>
        <taxon>Endopterygota</taxon>
        <taxon>Lepidoptera</taxon>
        <taxon>Glossata</taxon>
        <taxon>Ditrysia</taxon>
        <taxon>Tineoidea</taxon>
        <taxon>Psychidae</taxon>
        <taxon>Oiketicinae</taxon>
        <taxon>Eumeta</taxon>
    </lineage>
</organism>
<evidence type="ECO:0000256" key="1">
    <source>
        <dbReference type="SAM" id="MobiDB-lite"/>
    </source>
</evidence>
<keyword evidence="3" id="KW-1185">Reference proteome</keyword>
<dbReference type="Proteomes" id="UP000299102">
    <property type="component" value="Unassembled WGS sequence"/>
</dbReference>
<protein>
    <submittedName>
        <fullName evidence="2">Uncharacterized protein</fullName>
    </submittedName>
</protein>
<reference evidence="2 3" key="1">
    <citation type="journal article" date="2019" name="Commun. Biol.">
        <title>The bagworm genome reveals a unique fibroin gene that provides high tensile strength.</title>
        <authorList>
            <person name="Kono N."/>
            <person name="Nakamura H."/>
            <person name="Ohtoshi R."/>
            <person name="Tomita M."/>
            <person name="Numata K."/>
            <person name="Arakawa K."/>
        </authorList>
    </citation>
    <scope>NUCLEOTIDE SEQUENCE [LARGE SCALE GENOMIC DNA]</scope>
</reference>
<sequence>MARKNRTSWGRDDAQSIYNRDTVDENIPDMSRSPGRRARRAPVIKEASTAGGVRRTGRGLHTEPGELPPTVRLATRAVVGVDPSLNGSTL</sequence>
<comment type="caution">
    <text evidence="2">The sequence shown here is derived from an EMBL/GenBank/DDBJ whole genome shotgun (WGS) entry which is preliminary data.</text>
</comment>
<evidence type="ECO:0000313" key="3">
    <source>
        <dbReference type="Proteomes" id="UP000299102"/>
    </source>
</evidence>
<dbReference type="AlphaFoldDB" id="A0A4C1WF34"/>
<feature type="region of interest" description="Disordered" evidence="1">
    <location>
        <begin position="1"/>
        <end position="71"/>
    </location>
</feature>
<gene>
    <name evidence="2" type="ORF">EVAR_25674_1</name>
</gene>
<accession>A0A4C1WF34</accession>
<proteinExistence type="predicted"/>
<name>A0A4C1WF34_EUMVA</name>